<dbReference type="Proteomes" id="UP001162162">
    <property type="component" value="Unassembled WGS sequence"/>
</dbReference>
<organism evidence="1 2">
    <name type="scientific">Aromia moschata</name>
    <dbReference type="NCBI Taxonomy" id="1265417"/>
    <lineage>
        <taxon>Eukaryota</taxon>
        <taxon>Metazoa</taxon>
        <taxon>Ecdysozoa</taxon>
        <taxon>Arthropoda</taxon>
        <taxon>Hexapoda</taxon>
        <taxon>Insecta</taxon>
        <taxon>Pterygota</taxon>
        <taxon>Neoptera</taxon>
        <taxon>Endopterygota</taxon>
        <taxon>Coleoptera</taxon>
        <taxon>Polyphaga</taxon>
        <taxon>Cucujiformia</taxon>
        <taxon>Chrysomeloidea</taxon>
        <taxon>Cerambycidae</taxon>
        <taxon>Cerambycinae</taxon>
        <taxon>Callichromatini</taxon>
        <taxon>Aromia</taxon>
    </lineage>
</organism>
<reference evidence="1" key="1">
    <citation type="journal article" date="2023" name="Insect Mol. Biol.">
        <title>Genome sequencing provides insights into the evolution of gene families encoding plant cell wall-degrading enzymes in longhorned beetles.</title>
        <authorList>
            <person name="Shin N.R."/>
            <person name="Okamura Y."/>
            <person name="Kirsch R."/>
            <person name="Pauchet Y."/>
        </authorList>
    </citation>
    <scope>NUCLEOTIDE SEQUENCE</scope>
    <source>
        <strain evidence="1">AMC_N1</strain>
    </source>
</reference>
<evidence type="ECO:0000313" key="2">
    <source>
        <dbReference type="Proteomes" id="UP001162162"/>
    </source>
</evidence>
<accession>A0AAV8Y914</accession>
<proteinExistence type="predicted"/>
<name>A0AAV8Y914_9CUCU</name>
<keyword evidence="2" id="KW-1185">Reference proteome</keyword>
<dbReference type="AlphaFoldDB" id="A0AAV8Y914"/>
<gene>
    <name evidence="1" type="ORF">NQ318_001542</name>
</gene>
<protein>
    <submittedName>
        <fullName evidence="1">Uncharacterized protein</fullName>
    </submittedName>
</protein>
<comment type="caution">
    <text evidence="1">The sequence shown here is derived from an EMBL/GenBank/DDBJ whole genome shotgun (WGS) entry which is preliminary data.</text>
</comment>
<evidence type="ECO:0000313" key="1">
    <source>
        <dbReference type="EMBL" id="KAJ8947703.1"/>
    </source>
</evidence>
<dbReference type="EMBL" id="JAPWTK010000155">
    <property type="protein sequence ID" value="KAJ8947703.1"/>
    <property type="molecule type" value="Genomic_DNA"/>
</dbReference>
<sequence>MDKWAIMTRVRKFRHIACKTSFTYPASPHETAYYRADVILPGTSGRIGQWRGYAGGLHTIKT</sequence>